<dbReference type="EMBL" id="CP000656">
    <property type="protein sequence ID" value="ABP45670.1"/>
    <property type="molecule type" value="Genomic_DNA"/>
</dbReference>
<dbReference type="PANTHER" id="PTHR42714:SF2">
    <property type="entry name" value="TRNA MODIFICATION GTPASE GTPBP3, MITOCHONDRIAL"/>
    <property type="match status" value="1"/>
</dbReference>
<dbReference type="InterPro" id="IPR027417">
    <property type="entry name" value="P-loop_NTPase"/>
</dbReference>
<dbReference type="HOGENOM" id="CLU_265901_0_0_11"/>
<dbReference type="GO" id="GO:0030488">
    <property type="term" value="P:tRNA methylation"/>
    <property type="evidence" value="ECO:0007669"/>
    <property type="project" value="TreeGrafter"/>
</dbReference>
<dbReference type="InterPro" id="IPR006073">
    <property type="entry name" value="GTP-bd"/>
</dbReference>
<dbReference type="STRING" id="350054.Mflv_3193"/>
<name>A4TAU1_MYCGI</name>
<evidence type="ECO:0000313" key="3">
    <source>
        <dbReference type="EMBL" id="ABP45670.1"/>
    </source>
</evidence>
<dbReference type="Gene3D" id="3.40.50.300">
    <property type="entry name" value="P-loop containing nucleotide triphosphate hydrolases"/>
    <property type="match status" value="2"/>
</dbReference>
<gene>
    <name evidence="3" type="ordered locus">Mflv_3193</name>
</gene>
<reference evidence="3" key="1">
    <citation type="submission" date="2007-04" db="EMBL/GenBank/DDBJ databases">
        <authorList>
            <consortium name="US DOE Joint Genome Institute"/>
            <person name="Copeland A."/>
            <person name="Lucas S."/>
            <person name="Lapidus A."/>
            <person name="Barry K."/>
            <person name="Detter J.C."/>
            <person name="Glavina del Rio T."/>
            <person name="Hammon N."/>
            <person name="Israni S."/>
            <person name="Dalin E."/>
            <person name="Tice H."/>
            <person name="Pitluck S."/>
            <person name="Chain P."/>
            <person name="Malfatti S."/>
            <person name="Shin M."/>
            <person name="Vergez L."/>
            <person name="Schmutz J."/>
            <person name="Larimer F."/>
            <person name="Land M."/>
            <person name="Hauser L."/>
            <person name="Kyrpides N."/>
            <person name="Mikhailova N."/>
            <person name="Miller C."/>
            <person name="Richardson P."/>
        </authorList>
    </citation>
    <scope>NUCLEOTIDE SEQUENCE</scope>
    <source>
        <strain evidence="3">PYR-GCK</strain>
    </source>
</reference>
<feature type="domain" description="G" evidence="2">
    <location>
        <begin position="32"/>
        <end position="145"/>
    </location>
</feature>
<protein>
    <submittedName>
        <fullName evidence="3">GTP-binding protein, HSR1-related protein</fullName>
    </submittedName>
</protein>
<dbReference type="eggNOG" id="COG0699">
    <property type="taxonomic scope" value="Bacteria"/>
</dbReference>
<evidence type="ECO:0000259" key="2">
    <source>
        <dbReference type="Pfam" id="PF01926"/>
    </source>
</evidence>
<dbReference type="GO" id="GO:0002098">
    <property type="term" value="P:tRNA wobble uridine modification"/>
    <property type="evidence" value="ECO:0007669"/>
    <property type="project" value="TreeGrafter"/>
</dbReference>
<organism evidence="3">
    <name type="scientific">Mycolicibacterium gilvum (strain PYR-GCK)</name>
    <name type="common">Mycobacterium gilvum (strain PYR-GCK)</name>
    <dbReference type="NCBI Taxonomy" id="350054"/>
    <lineage>
        <taxon>Bacteria</taxon>
        <taxon>Bacillati</taxon>
        <taxon>Actinomycetota</taxon>
        <taxon>Actinomycetes</taxon>
        <taxon>Mycobacteriales</taxon>
        <taxon>Mycobacteriaceae</taxon>
        <taxon>Mycolicibacterium</taxon>
    </lineage>
</organism>
<dbReference type="KEGG" id="mgi:Mflv_3193"/>
<reference evidence="3" key="2">
    <citation type="journal article" date="2013" name="PLoS ONE">
        <title>A Gene Expression Study of the Activities of Aromatic Ring-Cleavage Dioxygenases in Mycobacterium gilvum PYR-GCK to Changes in Salinity and pH during Pyrene Degradation.</title>
        <authorList>
            <person name="Badejo A.C."/>
            <person name="Badejo A.O."/>
            <person name="Shin K.H."/>
            <person name="Chai Y.G."/>
        </authorList>
    </citation>
    <scope>NUCLEOTIDE SEQUENCE [LARGE SCALE GENOMIC DNA]</scope>
    <source>
        <strain evidence="3">PYR-GCK</strain>
    </source>
</reference>
<dbReference type="eggNOG" id="COG0486">
    <property type="taxonomic scope" value="Bacteria"/>
</dbReference>
<proteinExistence type="predicted"/>
<dbReference type="Pfam" id="PF01926">
    <property type="entry name" value="MMR_HSR1"/>
    <property type="match status" value="2"/>
</dbReference>
<feature type="coiled-coil region" evidence="1">
    <location>
        <begin position="1170"/>
        <end position="1204"/>
    </location>
</feature>
<sequence>MLSEFAQMRLRFAQESSAHLSEQSRVLSTFNIAFFGRTGAGKSTLLSAFGELDGAAVSPFGESDWTTTVESIPWRGVCRLYDTPGINGWGGRKSRDELEATARRAVEIADVVLLCFDTQSQQASEFAKVADWVTHYGKPVVAVLNVRNPRWRHPARVSSQAARRNMSEPVAQHAENVRVELANIGLDDVPVVAISSRRALFARAATPYQGPAEQNFHDDRDRYGTDYLERWSNFAALESVLTACVTAGGSQLRLKSLREGIRARLIDEATSLEELRVRIGERVHELDRLTQKYLDVLGYLEPEERTRDLHDDVWHSDLLTLAESARRKPYKAPSDGSLVRQVRNLLKPHLAEARNNALRRYKDLEHQAFHEGKTIDAKTFVGRVFDDEELTGALDRVGTEAAEFLGRELSLAVVELHQRPSADFGTADLSGDAGGTADLFANLLRGGGLVGGVASIAVPFLLFSNPLGWAAAAAGFGIGAAATALQWAGGSMNRDAARQKADARAKAAREGRRAVHETFDAIERQFASGATASGWSAAAPLLCPALIELIALTNLSNDIGTLIACLRAEATSIAKTPPLHFLAAAHRLLGVSRDGANALESRSFLLGEDWFDQDESSEIHDGTTDSAGICQQRNDEDTDALRHAIREAFAHPETSAVHGWLRQAVEAAVADQAFIGVTDLAAPLPRPAVIVAGDYSAGKSSFIKRMFTEFGIDVPESLQIRADATTDEVRRYPMGSVDIVDTPGFQSRRAGHEELALAAVRDAALVVVVLHVNLLIGDTAALQAIANGTSTAAGKWPRMLFIVNRCDELGVDPLDSPAEFFNRRDRKLNELAAALQSREIFVDAAHIHGVAADPFGSVGAQYPVTAADYDANRAWDGIAALVDALRAWVDADLTRATTLAGFDKACSALLALREDTRTDITAYRDETGKHDSLIAALGICLEDADYLHRSLEHELDDVLTPSVIRAVSRIRAVALGDEKDLAEAIHSWRSTETEDEVKRFMETAAAKVNDWSATHVSAISREEAAAGFDAHLNLPGADPGGGVGDAVGQAAGVAGSVAKFGAQLGKVLGNREAALQIGHFFGHKFKPWGAIKAGKAVGRVGVVLGVVAVAADGADWAYQANKARDWDSKRDAAVEQVESDKHHAIQQLLAEPDGPWAYLNERAEQVRLLRGQYQERQRAAQQEAERLEGRLEATAELITAAQELREVAGNE</sequence>
<dbReference type="AlphaFoldDB" id="A4TAU1"/>
<dbReference type="PANTHER" id="PTHR42714">
    <property type="entry name" value="TRNA MODIFICATION GTPASE GTPBP3"/>
    <property type="match status" value="1"/>
</dbReference>
<dbReference type="GO" id="GO:0005737">
    <property type="term" value="C:cytoplasm"/>
    <property type="evidence" value="ECO:0007669"/>
    <property type="project" value="TreeGrafter"/>
</dbReference>
<evidence type="ECO:0000256" key="1">
    <source>
        <dbReference type="SAM" id="Coils"/>
    </source>
</evidence>
<dbReference type="SUPFAM" id="SSF52540">
    <property type="entry name" value="P-loop containing nucleoside triphosphate hydrolases"/>
    <property type="match status" value="2"/>
</dbReference>
<dbReference type="GO" id="GO:0005525">
    <property type="term" value="F:GTP binding"/>
    <property type="evidence" value="ECO:0007669"/>
    <property type="project" value="InterPro"/>
</dbReference>
<keyword evidence="1" id="KW-0175">Coiled coil</keyword>
<accession>A4TAU1</accession>
<feature type="domain" description="G" evidence="2">
    <location>
        <begin position="689"/>
        <end position="772"/>
    </location>
</feature>
<dbReference type="CDD" id="cd00882">
    <property type="entry name" value="Ras_like_GTPase"/>
    <property type="match status" value="1"/>
</dbReference>